<dbReference type="Gene3D" id="3.40.50.10680">
    <property type="entry name" value="CofD-like domains"/>
    <property type="match status" value="1"/>
</dbReference>
<dbReference type="PANTHER" id="PTHR30135:SF3">
    <property type="entry name" value="GLUCONEOGENESIS FACTOR-RELATED"/>
    <property type="match status" value="1"/>
</dbReference>
<proteinExistence type="inferred from homology"/>
<comment type="caution">
    <text evidence="3">The sequence shown here is derived from an EMBL/GenBank/DDBJ whole genome shotgun (WGS) entry which is preliminary data.</text>
</comment>
<dbReference type="Pfam" id="PF01933">
    <property type="entry name" value="CofD"/>
    <property type="match status" value="1"/>
</dbReference>
<dbReference type="Proteomes" id="UP000244338">
    <property type="component" value="Unassembled WGS sequence"/>
</dbReference>
<comment type="subcellular location">
    <subcellularLocation>
        <location evidence="2">Cytoplasm</location>
    </subcellularLocation>
</comment>
<comment type="similarity">
    <text evidence="2">Belongs to the gluconeogenesis factor family.</text>
</comment>
<dbReference type="CDD" id="cd07187">
    <property type="entry name" value="YvcK_like"/>
    <property type="match status" value="1"/>
</dbReference>
<dbReference type="AlphaFoldDB" id="A0A2R6XYQ9"/>
<dbReference type="SUPFAM" id="SSF142338">
    <property type="entry name" value="CofD-like"/>
    <property type="match status" value="1"/>
</dbReference>
<dbReference type="InterPro" id="IPR038136">
    <property type="entry name" value="CofD-like_dom_sf"/>
</dbReference>
<keyword evidence="3" id="KW-0808">Transferase</keyword>
<protein>
    <recommendedName>
        <fullName evidence="2">Gluconeogenesis factor</fullName>
    </recommendedName>
</protein>
<dbReference type="NCBIfam" id="TIGR01826">
    <property type="entry name" value="CofD_related"/>
    <property type="match status" value="1"/>
</dbReference>
<dbReference type="InterPro" id="IPR010119">
    <property type="entry name" value="Gluconeogen_factor"/>
</dbReference>
<evidence type="ECO:0000256" key="1">
    <source>
        <dbReference type="ARBA" id="ARBA00022490"/>
    </source>
</evidence>
<comment type="function">
    <text evidence="2">Required for morphogenesis under gluconeogenic growth conditions.</text>
</comment>
<evidence type="ECO:0000313" key="4">
    <source>
        <dbReference type="Proteomes" id="UP000244338"/>
    </source>
</evidence>
<dbReference type="GO" id="GO:0043743">
    <property type="term" value="F:LPPG:FO 2-phospho-L-lactate transferase activity"/>
    <property type="evidence" value="ECO:0007669"/>
    <property type="project" value="InterPro"/>
</dbReference>
<dbReference type="EMBL" id="PEBX01000102">
    <property type="protein sequence ID" value="PTQ55532.1"/>
    <property type="molecule type" value="Genomic_DNA"/>
</dbReference>
<dbReference type="PANTHER" id="PTHR30135">
    <property type="entry name" value="UNCHARACTERIZED PROTEIN YVCK-RELATED"/>
    <property type="match status" value="1"/>
</dbReference>
<gene>
    <name evidence="3" type="ORF">BSOLF_1916</name>
</gene>
<keyword evidence="1 2" id="KW-0963">Cytoplasm</keyword>
<organism evidence="3 4">
    <name type="scientific">Candidatus Carbonibacillus altaicus</name>
    <dbReference type="NCBI Taxonomy" id="2163959"/>
    <lineage>
        <taxon>Bacteria</taxon>
        <taxon>Bacillati</taxon>
        <taxon>Bacillota</taxon>
        <taxon>Bacilli</taxon>
        <taxon>Bacillales</taxon>
        <taxon>Candidatus Carbonibacillus</taxon>
    </lineage>
</organism>
<evidence type="ECO:0000313" key="3">
    <source>
        <dbReference type="EMBL" id="PTQ55532.1"/>
    </source>
</evidence>
<evidence type="ECO:0000256" key="2">
    <source>
        <dbReference type="HAMAP-Rule" id="MF_00973"/>
    </source>
</evidence>
<dbReference type="GO" id="GO:0008360">
    <property type="term" value="P:regulation of cell shape"/>
    <property type="evidence" value="ECO:0007669"/>
    <property type="project" value="UniProtKB-UniRule"/>
</dbReference>
<name>A0A2R6XYQ9_9BACL</name>
<accession>A0A2R6XYQ9</accession>
<sequence length="320" mass="33879">MKTNKFVRLVAIGGGSGLSHILRGLKHGPYGITAIVTVADDGGSTGRLRQEMNIPAPGDVRNVLTALSKEESLLNELMRYRFKTNGALSGHALGNLLLAAMTDIMGDFGQAVKALSRVLAVQGEVLPAANIPVSLRATLVDGREIIGESNIPNGGARIRRVWLDPTHVSPLPAALSAIKQADVILLGPGSLYTSLIPNLLVPGIVPAIAESSARKIYIANLMTQPGETDGYDVLDHIEAIESHSARHLFKTVMVNTSPLPEDVRETYEQGGQAPVTADVAALKQAGYDVLSAPLLAIHDGVVRHDHAALNDLMQEVIGSI</sequence>
<dbReference type="HAMAP" id="MF_00973">
    <property type="entry name" value="Gluconeogen_factor"/>
    <property type="match status" value="1"/>
</dbReference>
<dbReference type="GO" id="GO:0005737">
    <property type="term" value="C:cytoplasm"/>
    <property type="evidence" value="ECO:0007669"/>
    <property type="project" value="UniProtKB-SubCell"/>
</dbReference>
<dbReference type="InterPro" id="IPR002882">
    <property type="entry name" value="CofD"/>
</dbReference>
<reference evidence="4" key="1">
    <citation type="journal article" date="2018" name="Sci. Rep.">
        <title>Lignite coal burning seam in the remote Altai Mountains harbors a hydrogen-driven thermophilic microbial community.</title>
        <authorList>
            <person name="Kadnikov V.V."/>
            <person name="Mardanov A.V."/>
            <person name="Ivasenko D.A."/>
            <person name="Antsiferov D.V."/>
            <person name="Beletsky A.V."/>
            <person name="Karnachuk O.V."/>
            <person name="Ravin N.V."/>
        </authorList>
    </citation>
    <scope>NUCLEOTIDE SEQUENCE [LARGE SCALE GENOMIC DNA]</scope>
</reference>